<comment type="caution">
    <text evidence="2">The sequence shown here is derived from an EMBL/GenBank/DDBJ whole genome shotgun (WGS) entry which is preliminary data.</text>
</comment>
<dbReference type="GO" id="GO:0003677">
    <property type="term" value="F:DNA binding"/>
    <property type="evidence" value="ECO:0007669"/>
    <property type="project" value="InterPro"/>
</dbReference>
<dbReference type="PROSITE" id="PS50943">
    <property type="entry name" value="HTH_CROC1"/>
    <property type="match status" value="1"/>
</dbReference>
<dbReference type="InterPro" id="IPR010982">
    <property type="entry name" value="Lambda_DNA-bd_dom_sf"/>
</dbReference>
<dbReference type="Gene3D" id="1.10.260.40">
    <property type="entry name" value="lambda repressor-like DNA-binding domains"/>
    <property type="match status" value="1"/>
</dbReference>
<dbReference type="SUPFAM" id="SSF47413">
    <property type="entry name" value="lambda repressor-like DNA-binding domains"/>
    <property type="match status" value="1"/>
</dbReference>
<evidence type="ECO:0000313" key="3">
    <source>
        <dbReference type="Proteomes" id="UP000467132"/>
    </source>
</evidence>
<dbReference type="Pfam" id="PF01381">
    <property type="entry name" value="HTH_3"/>
    <property type="match status" value="1"/>
</dbReference>
<evidence type="ECO:0000313" key="2">
    <source>
        <dbReference type="EMBL" id="NBI08364.1"/>
    </source>
</evidence>
<protein>
    <submittedName>
        <fullName evidence="2">XRE family transcriptional regulator</fullName>
    </submittedName>
</protein>
<dbReference type="AlphaFoldDB" id="A0A845R262"/>
<dbReference type="CDD" id="cd00093">
    <property type="entry name" value="HTH_XRE"/>
    <property type="match status" value="1"/>
</dbReference>
<accession>A0A845R262</accession>
<keyword evidence="3" id="KW-1185">Reference proteome</keyword>
<dbReference type="Proteomes" id="UP000467132">
    <property type="component" value="Unassembled WGS sequence"/>
</dbReference>
<gene>
    <name evidence="2" type="ORF">D3Z33_16040</name>
</gene>
<sequence>MDSRYENIYKNARKTTIFTQEKAAEFIGVSKDSLSAYERGITPTPDDIVCKMIDLYKSEWLAYEHLRKSTEVGRRYLPKIHYSDIAKSVLKFQKEVNDLENISNDMITIACDGVIENHEKKKWTSITKEIEEVAGAALSLIFTKEKTLSDGNLEKVTY</sequence>
<dbReference type="EMBL" id="QXXA01000032">
    <property type="protein sequence ID" value="NBI08364.1"/>
    <property type="molecule type" value="Genomic_DNA"/>
</dbReference>
<feature type="domain" description="HTH cro/C1-type" evidence="1">
    <location>
        <begin position="10"/>
        <end position="61"/>
    </location>
</feature>
<organism evidence="2 3">
    <name type="scientific">Senegalia massiliensis</name>
    <dbReference type="NCBI Taxonomy" id="1720316"/>
    <lineage>
        <taxon>Bacteria</taxon>
        <taxon>Bacillati</taxon>
        <taxon>Bacillota</taxon>
        <taxon>Clostridia</taxon>
        <taxon>Eubacteriales</taxon>
        <taxon>Clostridiaceae</taxon>
        <taxon>Senegalia</taxon>
    </lineage>
</organism>
<dbReference type="RefSeq" id="WP_160198829.1">
    <property type="nucleotide sequence ID" value="NZ_QXXA01000032.1"/>
</dbReference>
<reference evidence="2 3" key="1">
    <citation type="submission" date="2018-08" db="EMBL/GenBank/DDBJ databases">
        <title>Murine metabolic-syndrome-specific gut microbial biobank.</title>
        <authorList>
            <person name="Liu C."/>
        </authorList>
    </citation>
    <scope>NUCLEOTIDE SEQUENCE [LARGE SCALE GENOMIC DNA]</scope>
    <source>
        <strain evidence="2 3">583</strain>
    </source>
</reference>
<evidence type="ECO:0000259" key="1">
    <source>
        <dbReference type="PROSITE" id="PS50943"/>
    </source>
</evidence>
<name>A0A845R262_9CLOT</name>
<dbReference type="InterPro" id="IPR001387">
    <property type="entry name" value="Cro/C1-type_HTH"/>
</dbReference>
<dbReference type="OrthoDB" id="1624259at2"/>
<proteinExistence type="predicted"/>